<gene>
    <name evidence="1" type="ORF">ACFQ4B_26470</name>
</gene>
<proteinExistence type="predicted"/>
<dbReference type="RefSeq" id="WP_345587888.1">
    <property type="nucleotide sequence ID" value="NZ_BAABJG010000014.1"/>
</dbReference>
<dbReference type="EMBL" id="JBHTLU010000036">
    <property type="protein sequence ID" value="MFD1223671.1"/>
    <property type="molecule type" value="Genomic_DNA"/>
</dbReference>
<dbReference type="Proteomes" id="UP001597180">
    <property type="component" value="Unassembled WGS sequence"/>
</dbReference>
<dbReference type="Pfam" id="PF03928">
    <property type="entry name" value="HbpS-like"/>
    <property type="match status" value="1"/>
</dbReference>
<comment type="caution">
    <text evidence="1">The sequence shown here is derived from an EMBL/GenBank/DDBJ whole genome shotgun (WGS) entry which is preliminary data.</text>
</comment>
<dbReference type="InterPro" id="IPR052517">
    <property type="entry name" value="GlcG_carb_metab_protein"/>
</dbReference>
<evidence type="ECO:0000313" key="2">
    <source>
        <dbReference type="Proteomes" id="UP001597180"/>
    </source>
</evidence>
<keyword evidence="2" id="KW-1185">Reference proteome</keyword>
<organism evidence="1 2">
    <name type="scientific">Paenibacillus vulneris</name>
    <dbReference type="NCBI Taxonomy" id="1133364"/>
    <lineage>
        <taxon>Bacteria</taxon>
        <taxon>Bacillati</taxon>
        <taxon>Bacillota</taxon>
        <taxon>Bacilli</taxon>
        <taxon>Bacillales</taxon>
        <taxon>Paenibacillaceae</taxon>
        <taxon>Paenibacillus</taxon>
    </lineage>
</organism>
<dbReference type="InterPro" id="IPR005624">
    <property type="entry name" value="PduO/GlcC-like"/>
</dbReference>
<sequence length="144" mass="14961">MSVLSLEIAKYLMRVAEQKAKELGIAEVIAIVDEGGNLLAFQRMDDAKLGSISIAQDKAWTALALRVPTANLAKAARPDGESFGINTTNHGRVVILGGGVPITWNGKIIGGIGVSGSTSANDVIVANAAIEAFEALPHARIGRS</sequence>
<dbReference type="PANTHER" id="PTHR34309:SF1">
    <property type="entry name" value="PROTEIN GLCG"/>
    <property type="match status" value="1"/>
</dbReference>
<dbReference type="PANTHER" id="PTHR34309">
    <property type="entry name" value="SLR1406 PROTEIN"/>
    <property type="match status" value="1"/>
</dbReference>
<dbReference type="InterPro" id="IPR038084">
    <property type="entry name" value="PduO/GlcC-like_sf"/>
</dbReference>
<reference evidence="2" key="1">
    <citation type="journal article" date="2019" name="Int. J. Syst. Evol. Microbiol.">
        <title>The Global Catalogue of Microorganisms (GCM) 10K type strain sequencing project: providing services to taxonomists for standard genome sequencing and annotation.</title>
        <authorList>
            <consortium name="The Broad Institute Genomics Platform"/>
            <consortium name="The Broad Institute Genome Sequencing Center for Infectious Disease"/>
            <person name="Wu L."/>
            <person name="Ma J."/>
        </authorList>
    </citation>
    <scope>NUCLEOTIDE SEQUENCE [LARGE SCALE GENOMIC DNA]</scope>
    <source>
        <strain evidence="2">CCUG 53270</strain>
    </source>
</reference>
<protein>
    <submittedName>
        <fullName evidence="1">Heme-binding protein</fullName>
    </submittedName>
</protein>
<dbReference type="Gene3D" id="3.30.450.150">
    <property type="entry name" value="Haem-degrading domain"/>
    <property type="match status" value="1"/>
</dbReference>
<accession>A0ABW3UTG2</accession>
<name>A0ABW3UTG2_9BACL</name>
<evidence type="ECO:0000313" key="1">
    <source>
        <dbReference type="EMBL" id="MFD1223671.1"/>
    </source>
</evidence>
<dbReference type="SUPFAM" id="SSF143744">
    <property type="entry name" value="GlcG-like"/>
    <property type="match status" value="1"/>
</dbReference>